<evidence type="ECO:0000256" key="1">
    <source>
        <dbReference type="ARBA" id="ARBA00000971"/>
    </source>
</evidence>
<feature type="compositionally biased region" description="Pro residues" evidence="6">
    <location>
        <begin position="47"/>
        <end position="57"/>
    </location>
</feature>
<feature type="non-terminal residue" evidence="8">
    <location>
        <position position="1"/>
    </location>
</feature>
<dbReference type="PANTHER" id="PTHR10657:SF4">
    <property type="entry name" value="PEPTIDYL-PROLYL CIS-TRANS ISOMERASE-RELATED"/>
    <property type="match status" value="1"/>
</dbReference>
<proteinExistence type="predicted"/>
<evidence type="ECO:0000256" key="5">
    <source>
        <dbReference type="RuleBase" id="RU363014"/>
    </source>
</evidence>
<sequence length="106" mass="10885">SSTRAPAARPPGRIPTAASSPLPRAPTPPRASPTSATRSSPAAPTSPTSPPATPTAPPRAVAATWGTFGRRQMQKPFEDATFALKVGEMSDTVDTDSGVHIILRTA</sequence>
<dbReference type="KEGG" id="dosa:Os04g0118500"/>
<accession>C7J0T7</accession>
<gene>
    <name evidence="8" type="ordered locus">Os04g0118500</name>
</gene>
<evidence type="ECO:0000256" key="2">
    <source>
        <dbReference type="ARBA" id="ARBA00023110"/>
    </source>
</evidence>
<dbReference type="GO" id="GO:0003755">
    <property type="term" value="F:peptidyl-prolyl cis-trans isomerase activity"/>
    <property type="evidence" value="ECO:0007669"/>
    <property type="project" value="UniProtKB-UniRule"/>
</dbReference>
<evidence type="ECO:0000313" key="9">
    <source>
        <dbReference type="Proteomes" id="UP000000763"/>
    </source>
</evidence>
<dbReference type="Gene3D" id="3.10.50.40">
    <property type="match status" value="1"/>
</dbReference>
<dbReference type="EC" id="5.2.1.8" evidence="5"/>
<dbReference type="EMBL" id="AP008210">
    <property type="protein sequence ID" value="BAH92469.1"/>
    <property type="molecule type" value="Genomic_DNA"/>
</dbReference>
<name>C7J0T7_ORYSJ</name>
<keyword evidence="2 4" id="KW-0697">Rotamase</keyword>
<dbReference type="InterPro" id="IPR051370">
    <property type="entry name" value="PPIase_Pin1"/>
</dbReference>
<feature type="region of interest" description="Disordered" evidence="6">
    <location>
        <begin position="1"/>
        <end position="59"/>
    </location>
</feature>
<organism evidence="8 9">
    <name type="scientific">Oryza sativa subsp. japonica</name>
    <name type="common">Rice</name>
    <dbReference type="NCBI Taxonomy" id="39947"/>
    <lineage>
        <taxon>Eukaryota</taxon>
        <taxon>Viridiplantae</taxon>
        <taxon>Streptophyta</taxon>
        <taxon>Embryophyta</taxon>
        <taxon>Tracheophyta</taxon>
        <taxon>Spermatophyta</taxon>
        <taxon>Magnoliopsida</taxon>
        <taxon>Liliopsida</taxon>
        <taxon>Poales</taxon>
        <taxon>Poaceae</taxon>
        <taxon>BOP clade</taxon>
        <taxon>Oryzoideae</taxon>
        <taxon>Oryzeae</taxon>
        <taxon>Oryzinae</taxon>
        <taxon>Oryza</taxon>
        <taxon>Oryza sativa</taxon>
    </lineage>
</organism>
<dbReference type="PANTHER" id="PTHR10657">
    <property type="entry name" value="PEPTIDYL-PROLYL CIS-TRANS ISOMERASE"/>
    <property type="match status" value="1"/>
</dbReference>
<evidence type="ECO:0000256" key="3">
    <source>
        <dbReference type="ARBA" id="ARBA00023235"/>
    </source>
</evidence>
<evidence type="ECO:0000256" key="6">
    <source>
        <dbReference type="SAM" id="MobiDB-lite"/>
    </source>
</evidence>
<dbReference type="SUPFAM" id="SSF54534">
    <property type="entry name" value="FKBP-like"/>
    <property type="match status" value="1"/>
</dbReference>
<comment type="catalytic activity">
    <reaction evidence="1 5">
        <text>[protein]-peptidylproline (omega=180) = [protein]-peptidylproline (omega=0)</text>
        <dbReference type="Rhea" id="RHEA:16237"/>
        <dbReference type="Rhea" id="RHEA-COMP:10747"/>
        <dbReference type="Rhea" id="RHEA-COMP:10748"/>
        <dbReference type="ChEBI" id="CHEBI:83833"/>
        <dbReference type="ChEBI" id="CHEBI:83834"/>
        <dbReference type="EC" id="5.2.1.8"/>
    </reaction>
</comment>
<reference evidence="9" key="2">
    <citation type="journal article" date="2008" name="Nucleic Acids Res.">
        <title>The rice annotation project database (RAP-DB): 2008 update.</title>
        <authorList>
            <consortium name="The rice annotation project (RAP)"/>
        </authorList>
    </citation>
    <scope>GENOME REANNOTATION</scope>
    <source>
        <strain evidence="9">cv. Nipponbare</strain>
    </source>
</reference>
<evidence type="ECO:0000259" key="7">
    <source>
        <dbReference type="PROSITE" id="PS50198"/>
    </source>
</evidence>
<dbReference type="Proteomes" id="UP000000763">
    <property type="component" value="Chromosome 4"/>
</dbReference>
<dbReference type="PROSITE" id="PS50198">
    <property type="entry name" value="PPIC_PPIASE_2"/>
    <property type="match status" value="1"/>
</dbReference>
<keyword evidence="3 4" id="KW-0413">Isomerase</keyword>
<dbReference type="InterPro" id="IPR046357">
    <property type="entry name" value="PPIase_dom_sf"/>
</dbReference>
<dbReference type="AlphaFoldDB" id="C7J0T7"/>
<evidence type="ECO:0000313" key="8">
    <source>
        <dbReference type="EMBL" id="BAH92469.1"/>
    </source>
</evidence>
<feature type="domain" description="PpiC" evidence="7">
    <location>
        <begin position="66"/>
        <end position="106"/>
    </location>
</feature>
<feature type="compositionally biased region" description="Low complexity" evidence="6">
    <location>
        <begin position="32"/>
        <end position="46"/>
    </location>
</feature>
<reference evidence="8 9" key="1">
    <citation type="journal article" date="2005" name="Nature">
        <title>The map-based sequence of the rice genome.</title>
        <authorList>
            <consortium name="International rice genome sequencing project (IRGSP)"/>
            <person name="Matsumoto T."/>
            <person name="Wu J."/>
            <person name="Kanamori H."/>
            <person name="Katayose Y."/>
            <person name="Fujisawa M."/>
            <person name="Namiki N."/>
            <person name="Mizuno H."/>
            <person name="Yamamoto K."/>
            <person name="Antonio B.A."/>
            <person name="Baba T."/>
            <person name="Sakata K."/>
            <person name="Nagamura Y."/>
            <person name="Aoki H."/>
            <person name="Arikawa K."/>
            <person name="Arita K."/>
            <person name="Bito T."/>
            <person name="Chiden Y."/>
            <person name="Fujitsuka N."/>
            <person name="Fukunaka R."/>
            <person name="Hamada M."/>
            <person name="Harada C."/>
            <person name="Hayashi A."/>
            <person name="Hijishita S."/>
            <person name="Honda M."/>
            <person name="Hosokawa S."/>
            <person name="Ichikawa Y."/>
            <person name="Idonuma A."/>
            <person name="Iijima M."/>
            <person name="Ikeda M."/>
            <person name="Ikeno M."/>
            <person name="Ito K."/>
            <person name="Ito S."/>
            <person name="Ito T."/>
            <person name="Ito Y."/>
            <person name="Ito Y."/>
            <person name="Iwabuchi A."/>
            <person name="Kamiya K."/>
            <person name="Karasawa W."/>
            <person name="Kurita K."/>
            <person name="Katagiri S."/>
            <person name="Kikuta A."/>
            <person name="Kobayashi H."/>
            <person name="Kobayashi N."/>
            <person name="Machita K."/>
            <person name="Maehara T."/>
            <person name="Masukawa M."/>
            <person name="Mizubayashi T."/>
            <person name="Mukai Y."/>
            <person name="Nagasaki H."/>
            <person name="Nagata Y."/>
            <person name="Naito S."/>
            <person name="Nakashima M."/>
            <person name="Nakama Y."/>
            <person name="Nakamichi Y."/>
            <person name="Nakamura M."/>
            <person name="Meguro A."/>
            <person name="Negishi M."/>
            <person name="Ohta I."/>
            <person name="Ohta T."/>
            <person name="Okamoto M."/>
            <person name="Ono N."/>
            <person name="Saji S."/>
            <person name="Sakaguchi M."/>
            <person name="Sakai K."/>
            <person name="Shibata M."/>
            <person name="Shimokawa T."/>
            <person name="Song J."/>
            <person name="Takazaki Y."/>
            <person name="Terasawa K."/>
            <person name="Tsugane M."/>
            <person name="Tsuji K."/>
            <person name="Ueda S."/>
            <person name="Waki K."/>
            <person name="Yamagata H."/>
            <person name="Yamamoto M."/>
            <person name="Yamamoto S."/>
            <person name="Yamane H."/>
            <person name="Yoshiki S."/>
            <person name="Yoshihara R."/>
            <person name="Yukawa K."/>
            <person name="Zhong H."/>
            <person name="Yano M."/>
            <person name="Yuan Q."/>
            <person name="Ouyang S."/>
            <person name="Liu J."/>
            <person name="Jones K.M."/>
            <person name="Gansberger K."/>
            <person name="Moffat K."/>
            <person name="Hill J."/>
            <person name="Bera J."/>
            <person name="Fadrosh D."/>
            <person name="Jin S."/>
            <person name="Johri S."/>
            <person name="Kim M."/>
            <person name="Overton L."/>
            <person name="Reardon M."/>
            <person name="Tsitrin T."/>
            <person name="Vuong H."/>
            <person name="Weaver B."/>
            <person name="Ciecko A."/>
            <person name="Tallon L."/>
            <person name="Jackson J."/>
            <person name="Pai G."/>
            <person name="Aken S.V."/>
            <person name="Utterback T."/>
            <person name="Reidmuller S."/>
            <person name="Feldblyum T."/>
            <person name="Hsiao J."/>
            <person name="Zismann V."/>
            <person name="Iobst S."/>
            <person name="de Vazeille A.R."/>
            <person name="Buell C.R."/>
            <person name="Ying K."/>
            <person name="Li Y."/>
            <person name="Lu T."/>
            <person name="Huang Y."/>
            <person name="Zhao Q."/>
            <person name="Feng Q."/>
            <person name="Zhang L."/>
            <person name="Zhu J."/>
            <person name="Weng Q."/>
            <person name="Mu J."/>
            <person name="Lu Y."/>
            <person name="Fan D."/>
            <person name="Liu Y."/>
            <person name="Guan J."/>
            <person name="Zhang Y."/>
            <person name="Yu S."/>
            <person name="Liu X."/>
            <person name="Zhang Y."/>
            <person name="Hong G."/>
            <person name="Han B."/>
            <person name="Choisne N."/>
            <person name="Demange N."/>
            <person name="Orjeda G."/>
            <person name="Samain S."/>
            <person name="Cattolico L."/>
            <person name="Pelletier E."/>
            <person name="Couloux A."/>
            <person name="Segurens B."/>
            <person name="Wincker P."/>
            <person name="D'Hont A."/>
            <person name="Scarpelli C."/>
            <person name="Weissenbach J."/>
            <person name="Salanoubat M."/>
            <person name="Quetier F."/>
            <person name="Yu Y."/>
            <person name="Kim H.R."/>
            <person name="Rambo T."/>
            <person name="Currie J."/>
            <person name="Collura K."/>
            <person name="Luo M."/>
            <person name="Yang T."/>
            <person name="Ammiraju J.S.S."/>
            <person name="Engler F."/>
            <person name="Soderlund C."/>
            <person name="Wing R.A."/>
            <person name="Palmer L.E."/>
            <person name="de la Bastide M."/>
            <person name="Spiegel L."/>
            <person name="Nascimento L."/>
            <person name="Zutavern T."/>
            <person name="O'Shaughnessy A."/>
            <person name="Dike S."/>
            <person name="Dedhia N."/>
            <person name="Preston R."/>
            <person name="Balija V."/>
            <person name="McCombie W.R."/>
            <person name="Chow T."/>
            <person name="Chen H."/>
            <person name="Chung M."/>
            <person name="Chen C."/>
            <person name="Shaw J."/>
            <person name="Wu H."/>
            <person name="Hsiao K."/>
            <person name="Chao Y."/>
            <person name="Chu M."/>
            <person name="Cheng C."/>
            <person name="Hour A."/>
            <person name="Lee P."/>
            <person name="Lin S."/>
            <person name="Lin Y."/>
            <person name="Liou J."/>
            <person name="Liu S."/>
            <person name="Hsing Y."/>
            <person name="Raghuvanshi S."/>
            <person name="Mohanty A."/>
            <person name="Bharti A.K."/>
            <person name="Gaur A."/>
            <person name="Gupta V."/>
            <person name="Kumar D."/>
            <person name="Ravi V."/>
            <person name="Vij S."/>
            <person name="Kapur A."/>
            <person name="Khurana P."/>
            <person name="Khurana P."/>
            <person name="Khurana J.P."/>
            <person name="Tyagi A.K."/>
            <person name="Gaikwad K."/>
            <person name="Singh A."/>
            <person name="Dalal V."/>
            <person name="Srivastava S."/>
            <person name="Dixit A."/>
            <person name="Pal A.K."/>
            <person name="Ghazi I.A."/>
            <person name="Yadav M."/>
            <person name="Pandit A."/>
            <person name="Bhargava A."/>
            <person name="Sureshbabu K."/>
            <person name="Batra K."/>
            <person name="Sharma T.R."/>
            <person name="Mohapatra T."/>
            <person name="Singh N.K."/>
            <person name="Messing J."/>
            <person name="Nelson A.B."/>
            <person name="Fuks G."/>
            <person name="Kavchok S."/>
            <person name="Keizer G."/>
            <person name="Linton E."/>
            <person name="Llaca V."/>
            <person name="Song R."/>
            <person name="Tanyolac B."/>
            <person name="Young S."/>
            <person name="Ho-Il K."/>
            <person name="Hahn J.H."/>
            <person name="Sangsakoo G."/>
            <person name="Vanavichit A."/>
            <person name="de Mattos Luiz.A.T."/>
            <person name="Zimmer P.D."/>
            <person name="Malone G."/>
            <person name="Dellagostin O."/>
            <person name="de Oliveira A.C."/>
            <person name="Bevan M."/>
            <person name="Bancroft I."/>
            <person name="Minx P."/>
            <person name="Cordum H."/>
            <person name="Wilson R."/>
            <person name="Cheng Z."/>
            <person name="Jin W."/>
            <person name="Jiang J."/>
            <person name="Leong S.A."/>
            <person name="Iwama H."/>
            <person name="Gojobori T."/>
            <person name="Itoh T."/>
            <person name="Niimura Y."/>
            <person name="Fujii Y."/>
            <person name="Habara T."/>
            <person name="Sakai H."/>
            <person name="Sato Y."/>
            <person name="Wilson G."/>
            <person name="Kumar K."/>
            <person name="McCouch S."/>
            <person name="Juretic N."/>
            <person name="Hoen D."/>
            <person name="Wright S."/>
            <person name="Bruskiewich R."/>
            <person name="Bureau T."/>
            <person name="Miyao A."/>
            <person name="Hirochika H."/>
            <person name="Nishikawa T."/>
            <person name="Kadowaki K."/>
            <person name="Sugiura M."/>
            <person name="Burr B."/>
            <person name="Sasaki T."/>
        </authorList>
    </citation>
    <scope>NUCLEOTIDE SEQUENCE [LARGE SCALE GENOMIC DNA]</scope>
    <source>
        <strain evidence="9">cv. Nipponbare</strain>
    </source>
</reference>
<protein>
    <recommendedName>
        <fullName evidence="5">Peptidyl-prolyl cis-trans isomerase</fullName>
        <ecNumber evidence="5">5.2.1.8</ecNumber>
    </recommendedName>
</protein>
<evidence type="ECO:0000256" key="4">
    <source>
        <dbReference type="PROSITE-ProRule" id="PRU00278"/>
    </source>
</evidence>
<dbReference type="InterPro" id="IPR000297">
    <property type="entry name" value="PPIase_PpiC"/>
</dbReference>
<dbReference type="Pfam" id="PF00639">
    <property type="entry name" value="Rotamase"/>
    <property type="match status" value="1"/>
</dbReference>